<reference evidence="1" key="1">
    <citation type="submission" date="2022-04" db="EMBL/GenBank/DDBJ databases">
        <title>Jade perch genome.</title>
        <authorList>
            <person name="Chao B."/>
        </authorList>
    </citation>
    <scope>NUCLEOTIDE SEQUENCE</scope>
    <source>
        <strain evidence="1">CB-2022</strain>
    </source>
</reference>
<protein>
    <submittedName>
        <fullName evidence="1">Uncharacterized protein</fullName>
    </submittedName>
</protein>
<keyword evidence="2" id="KW-1185">Reference proteome</keyword>
<evidence type="ECO:0000313" key="2">
    <source>
        <dbReference type="Proteomes" id="UP000831701"/>
    </source>
</evidence>
<proteinExistence type="predicted"/>
<comment type="caution">
    <text evidence="1">The sequence shown here is derived from an EMBL/GenBank/DDBJ whole genome shotgun (WGS) entry which is preliminary data.</text>
</comment>
<dbReference type="EMBL" id="CM041551">
    <property type="protein sequence ID" value="KAI3354964.1"/>
    <property type="molecule type" value="Genomic_DNA"/>
</dbReference>
<evidence type="ECO:0000313" key="1">
    <source>
        <dbReference type="EMBL" id="KAI3354964.1"/>
    </source>
</evidence>
<sequence length="393" mass="44393">MGENEPQSPDGVRYFRLSEIEEQNSFKSTWIIINNKVYDVTKFLEEHPGGEEVLREQAGGNATESFEDVGHSSDARQMAASMMIGELHPDDRHKIATKELVVYLAGSRSGRSHGHAALPHLHLRERRSVMSSEKRGQMENGLKEPQEQEEEQEEDLDDELDASRLERFMRDRRRARSLPAYPAALLDGVSGGDGRKRVKFADSMGLNLASVKHFSALEEPQIPSKVLSRHRSFPPQQDLLSDLCQSFKSGLDTDRLLACFPEPRDSERRVQRLRVCLERVTISQFDVRGQIRVSSGCSDKEVGVRYTFNDWLSYVDAQALPVAAEQPGCGGERFGFTVYTPPFMDPSSSVHFAVYLKSEEGEFWDNNEGQNYTLRYRSMPGTTPFVSAAFYAT</sequence>
<accession>A0ACB8VHA9</accession>
<organism evidence="1 2">
    <name type="scientific">Scortum barcoo</name>
    <name type="common">barcoo grunter</name>
    <dbReference type="NCBI Taxonomy" id="214431"/>
    <lineage>
        <taxon>Eukaryota</taxon>
        <taxon>Metazoa</taxon>
        <taxon>Chordata</taxon>
        <taxon>Craniata</taxon>
        <taxon>Vertebrata</taxon>
        <taxon>Euteleostomi</taxon>
        <taxon>Actinopterygii</taxon>
        <taxon>Neopterygii</taxon>
        <taxon>Teleostei</taxon>
        <taxon>Neoteleostei</taxon>
        <taxon>Acanthomorphata</taxon>
        <taxon>Eupercaria</taxon>
        <taxon>Centrarchiformes</taxon>
        <taxon>Terapontoidei</taxon>
        <taxon>Terapontidae</taxon>
        <taxon>Scortum</taxon>
    </lineage>
</organism>
<gene>
    <name evidence="1" type="ORF">L3Q82_004761</name>
</gene>
<dbReference type="Proteomes" id="UP000831701">
    <property type="component" value="Chromosome 21"/>
</dbReference>
<name>A0ACB8VHA9_9TELE</name>